<protein>
    <submittedName>
        <fullName evidence="1">Uncharacterized protein</fullName>
    </submittedName>
</protein>
<organism evidence="1 2">
    <name type="scientific">Cardiocondyla obscurior</name>
    <dbReference type="NCBI Taxonomy" id="286306"/>
    <lineage>
        <taxon>Eukaryota</taxon>
        <taxon>Metazoa</taxon>
        <taxon>Ecdysozoa</taxon>
        <taxon>Arthropoda</taxon>
        <taxon>Hexapoda</taxon>
        <taxon>Insecta</taxon>
        <taxon>Pterygota</taxon>
        <taxon>Neoptera</taxon>
        <taxon>Endopterygota</taxon>
        <taxon>Hymenoptera</taxon>
        <taxon>Apocrita</taxon>
        <taxon>Aculeata</taxon>
        <taxon>Formicoidea</taxon>
        <taxon>Formicidae</taxon>
        <taxon>Myrmicinae</taxon>
        <taxon>Cardiocondyla</taxon>
    </lineage>
</organism>
<keyword evidence="2" id="KW-1185">Reference proteome</keyword>
<gene>
    <name evidence="1" type="ORF">PUN28_018061</name>
</gene>
<dbReference type="Proteomes" id="UP001430953">
    <property type="component" value="Unassembled WGS sequence"/>
</dbReference>
<name>A0AAW2EFN0_9HYME</name>
<evidence type="ECO:0000313" key="2">
    <source>
        <dbReference type="Proteomes" id="UP001430953"/>
    </source>
</evidence>
<dbReference type="EMBL" id="JADYXP020000022">
    <property type="protein sequence ID" value="KAL0102516.1"/>
    <property type="molecule type" value="Genomic_DNA"/>
</dbReference>
<reference evidence="1 2" key="1">
    <citation type="submission" date="2023-03" db="EMBL/GenBank/DDBJ databases">
        <title>High recombination rates correlate with genetic variation in Cardiocondyla obscurior ants.</title>
        <authorList>
            <person name="Errbii M."/>
        </authorList>
    </citation>
    <scope>NUCLEOTIDE SEQUENCE [LARGE SCALE GENOMIC DNA]</scope>
    <source>
        <strain evidence="1">Alpha-2009</strain>
        <tissue evidence="1">Whole body</tissue>
    </source>
</reference>
<proteinExistence type="predicted"/>
<evidence type="ECO:0000313" key="1">
    <source>
        <dbReference type="EMBL" id="KAL0102516.1"/>
    </source>
</evidence>
<comment type="caution">
    <text evidence="1">The sequence shown here is derived from an EMBL/GenBank/DDBJ whole genome shotgun (WGS) entry which is preliminary data.</text>
</comment>
<accession>A0AAW2EFN0</accession>
<sequence length="106" mass="11945">MAGARHKIYIQGRFTTRYANIRHTYSKRTCTETVTYARQRWGDKSAVEGLAGGLKRSRNDFPSFFLNLVRLIDAPDRNGAINLVVSISIMAILRENENGNAKEGNL</sequence>
<dbReference type="AlphaFoldDB" id="A0AAW2EFN0"/>